<evidence type="ECO:0000259" key="4">
    <source>
        <dbReference type="Pfam" id="PF01087"/>
    </source>
</evidence>
<keyword evidence="2" id="KW-0548">Nucleotidyltransferase</keyword>
<comment type="caution">
    <text evidence="5">The sequence shown here is derived from an EMBL/GenBank/DDBJ whole genome shotgun (WGS) entry which is preliminary data.</text>
</comment>
<protein>
    <recommendedName>
        <fullName evidence="4">Galactose-1-phosphate uridyl transferase N-terminal domain-containing protein</fullName>
    </recommendedName>
</protein>
<proteinExistence type="predicted"/>
<dbReference type="InterPro" id="IPR036265">
    <property type="entry name" value="HIT-like_sf"/>
</dbReference>
<dbReference type="Proteomes" id="UP000177821">
    <property type="component" value="Unassembled WGS sequence"/>
</dbReference>
<evidence type="ECO:0000256" key="3">
    <source>
        <dbReference type="ARBA" id="ARBA00023277"/>
    </source>
</evidence>
<evidence type="ECO:0000256" key="1">
    <source>
        <dbReference type="ARBA" id="ARBA00022679"/>
    </source>
</evidence>
<gene>
    <name evidence="5" type="ORF">A3J50_00065</name>
</gene>
<evidence type="ECO:0000256" key="2">
    <source>
        <dbReference type="ARBA" id="ARBA00022695"/>
    </source>
</evidence>
<feature type="domain" description="Galactose-1-phosphate uridyl transferase N-terminal" evidence="4">
    <location>
        <begin position="76"/>
        <end position="137"/>
    </location>
</feature>
<reference evidence="5 6" key="1">
    <citation type="journal article" date="2016" name="Nat. Commun.">
        <title>Thousands of microbial genomes shed light on interconnected biogeochemical processes in an aquifer system.</title>
        <authorList>
            <person name="Anantharaman K."/>
            <person name="Brown C.T."/>
            <person name="Hug L.A."/>
            <person name="Sharon I."/>
            <person name="Castelle C.J."/>
            <person name="Probst A.J."/>
            <person name="Thomas B.C."/>
            <person name="Singh A."/>
            <person name="Wilkins M.J."/>
            <person name="Karaoz U."/>
            <person name="Brodie E.L."/>
            <person name="Williams K.H."/>
            <person name="Hubbard S.S."/>
            <person name="Banfield J.F."/>
        </authorList>
    </citation>
    <scope>NUCLEOTIDE SEQUENCE [LARGE SCALE GENOMIC DNA]</scope>
</reference>
<organism evidence="5 6">
    <name type="scientific">Candidatus Woykebacteria bacterium RIFCSPHIGHO2_02_FULL_43_16b</name>
    <dbReference type="NCBI Taxonomy" id="1802601"/>
    <lineage>
        <taxon>Bacteria</taxon>
        <taxon>Candidatus Woykeibacteriota</taxon>
    </lineage>
</organism>
<dbReference type="EMBL" id="MHCX01000026">
    <property type="protein sequence ID" value="OGY29419.1"/>
    <property type="molecule type" value="Genomic_DNA"/>
</dbReference>
<dbReference type="InterPro" id="IPR005849">
    <property type="entry name" value="GalP_Utransf_N"/>
</dbReference>
<evidence type="ECO:0000313" key="6">
    <source>
        <dbReference type="Proteomes" id="UP000177821"/>
    </source>
</evidence>
<keyword evidence="1" id="KW-0808">Transferase</keyword>
<name>A0A1G1WNZ6_9BACT</name>
<dbReference type="GO" id="GO:0008108">
    <property type="term" value="F:UDP-glucose:hexose-1-phosphate uridylyltransferase activity"/>
    <property type="evidence" value="ECO:0007669"/>
    <property type="project" value="InterPro"/>
</dbReference>
<dbReference type="InterPro" id="IPR053177">
    <property type="entry name" value="ADP-glucose_phosphorylase"/>
</dbReference>
<dbReference type="Gene3D" id="3.30.428.10">
    <property type="entry name" value="HIT-like"/>
    <property type="match status" value="2"/>
</dbReference>
<dbReference type="PANTHER" id="PTHR42763">
    <property type="entry name" value="ADP-GLUCOSE PHOSPHORYLASE"/>
    <property type="match status" value="1"/>
</dbReference>
<dbReference type="PANTHER" id="PTHR42763:SF2">
    <property type="entry name" value="ADP-GLUCOSE PHOSPHORYLASE"/>
    <property type="match status" value="1"/>
</dbReference>
<dbReference type="GO" id="GO:0006012">
    <property type="term" value="P:galactose metabolic process"/>
    <property type="evidence" value="ECO:0007669"/>
    <property type="project" value="InterPro"/>
</dbReference>
<dbReference type="SUPFAM" id="SSF54197">
    <property type="entry name" value="HIT-like"/>
    <property type="match status" value="2"/>
</dbReference>
<evidence type="ECO:0000313" key="5">
    <source>
        <dbReference type="EMBL" id="OGY29419.1"/>
    </source>
</evidence>
<sequence length="272" mass="31515">MPMPDFEFRKNPVTGEWVVIAPKRGLRPKDNLGIEVACPFCPVSLKTIEEEVSREGSGRDLIRVIKNKFPFSKYHEIVIHSPDHAKNFEDLSVEHSRRIFEAYRSRYNELKNHGHVYIFHNRGKNAGESLGHAHTQIVVMPSQIPVNSKPLGEPDNNILVTKFYRLYAPSYSQWPGELWVVPKDRYQTFGDLTDSSLYELSDAVRGIIKIIKDRIEDEPAYNFYIYPGKDWYLRLIPRAKVLGGFELASNIYVNTVDPEEVKNYVKEKFRLS</sequence>
<keyword evidence="3" id="KW-0119">Carbohydrate metabolism</keyword>
<accession>A0A1G1WNZ6</accession>
<dbReference type="Pfam" id="PF01087">
    <property type="entry name" value="GalP_UDP_transf"/>
    <property type="match status" value="1"/>
</dbReference>
<dbReference type="AlphaFoldDB" id="A0A1G1WNZ6"/>